<dbReference type="GO" id="GO:0072344">
    <property type="term" value="P:rescue of stalled ribosome"/>
    <property type="evidence" value="ECO:0007669"/>
    <property type="project" value="UniProtKB-UniRule"/>
</dbReference>
<dbReference type="AlphaFoldDB" id="A0A9X3FM61"/>
<dbReference type="SMART" id="SM00534">
    <property type="entry name" value="MUTSac"/>
    <property type="match status" value="1"/>
</dbReference>
<comment type="function">
    <text evidence="9">Endonuclease that is involved in the suppression of homologous recombination and thus may have a key role in the control of bacterial genetic diversity.</text>
</comment>
<name>A0A9X3FM61_9LACT</name>
<dbReference type="Gene3D" id="3.30.1370.110">
    <property type="match status" value="1"/>
</dbReference>
<feature type="coiled-coil region" evidence="10">
    <location>
        <begin position="504"/>
        <end position="577"/>
    </location>
</feature>
<sequence length="795" mass="89168">MNQKIYQLLAFDQVRRELAQETQTELGQKRALKLEAMTDAQAIVKALDEVEDVQRLDEEAMAFPIGQLANIRPYLQRLAMEADLNGKELATIAKVLRAATEVADFYKKVAETDIEIPALAVYEEELADVSKLSKRLVESIADDGTVYDAASPKLHGLRQAIKSEEAQIRVKLNQLIKSDKAKQLSDQLITIRNNRFVLPVKQEYRYAFGGVVHDQSSSGQTLYIEPQSVLDANNKLSSLRSEEKEEIRQILADLSQTLMPYRDAIEHNAYILAYLDFVQAKYRYAKRIQAKRPQLASKQNMHLNSARHPFIPIDQVVANDIYFTDDYDMIVITGPNTGGKTITLKTAGLLQLMGQAGLYITAEEGSEIAVFNAIYADIGDEQSLEQSLSTFSGHMKNIIDILEQADSQNLVLIDELGSGTDPKEGAALAKAILNRLAFLQATVLTSTHYPELKAYAFDHPAAINASMVFDEESLQPAYELLIGIPGGSNALDISQRLGLDSNIVQEARSELAHDEKNLNDMLLEMESKRQAYEEQLANLNQEIQESEQLRQEIADVYNKLRADKERYLERARKEANAIVSDTKDQAKKLIGDIREWQRANPNGQAVKEHQMIAKQKEIDNLSQEERQLKDNKVLKKAKRQKQKDHKLGPGDEVKIAPYDQRGTLVEKRDGGWLVQMGALKVEVPKKNVTLIQAKNNHQENSGKRAGIKAKKAKSVKTELDLRGQRYEEAMTQLDQFIDSALLANHGQVTIIHGHGTGALRKGVHKYLRQHSQVESFEFAPYNMGGNGATIVKFKG</sequence>
<evidence type="ECO:0000256" key="10">
    <source>
        <dbReference type="SAM" id="Coils"/>
    </source>
</evidence>
<dbReference type="GO" id="GO:0030983">
    <property type="term" value="F:mismatched DNA binding"/>
    <property type="evidence" value="ECO:0007669"/>
    <property type="project" value="InterPro"/>
</dbReference>
<comment type="similarity">
    <text evidence="9">Belongs to the DNA mismatch repair MutS family. MutS2 subfamily.</text>
</comment>
<keyword evidence="6 9" id="KW-0067">ATP-binding</keyword>
<dbReference type="SMART" id="SM00463">
    <property type="entry name" value="SMR"/>
    <property type="match status" value="1"/>
</dbReference>
<evidence type="ECO:0000259" key="12">
    <source>
        <dbReference type="PROSITE" id="PS50828"/>
    </source>
</evidence>
<dbReference type="EC" id="3.1.-.-" evidence="9"/>
<feature type="domain" description="Smr" evidence="12">
    <location>
        <begin position="719"/>
        <end position="794"/>
    </location>
</feature>
<dbReference type="InterPro" id="IPR002625">
    <property type="entry name" value="Smr_dom"/>
</dbReference>
<evidence type="ECO:0000256" key="2">
    <source>
        <dbReference type="ARBA" id="ARBA00022730"/>
    </source>
</evidence>
<evidence type="ECO:0000256" key="11">
    <source>
        <dbReference type="SAM" id="MobiDB-lite"/>
    </source>
</evidence>
<keyword evidence="14" id="KW-1185">Reference proteome</keyword>
<feature type="compositionally biased region" description="Basic residues" evidence="11">
    <location>
        <begin position="634"/>
        <end position="644"/>
    </location>
</feature>
<evidence type="ECO:0000256" key="6">
    <source>
        <dbReference type="ARBA" id="ARBA00022840"/>
    </source>
</evidence>
<comment type="function">
    <text evidence="9">Acts as a ribosome collision sensor, splitting the ribosome into its 2 subunits. Detects stalled/collided 70S ribosomes which it binds and splits by an ATP-hydrolysis driven conformational change. Acts upstream of the ribosome quality control system (RQC), a ribosome-associated complex that mediates the extraction of incompletely synthesized nascent chains from stalled ribosomes and their subsequent degradation. Probably generates substrates for RQC.</text>
</comment>
<evidence type="ECO:0000256" key="4">
    <source>
        <dbReference type="ARBA" id="ARBA00022759"/>
    </source>
</evidence>
<keyword evidence="2 9" id="KW-0699">rRNA-binding</keyword>
<dbReference type="InterPro" id="IPR007696">
    <property type="entry name" value="DNA_mismatch_repair_MutS_core"/>
</dbReference>
<dbReference type="InterPro" id="IPR036187">
    <property type="entry name" value="DNA_mismatch_repair_MutS_sf"/>
</dbReference>
<dbReference type="InterPro" id="IPR045076">
    <property type="entry name" value="MutS"/>
</dbReference>
<dbReference type="GO" id="GO:0016887">
    <property type="term" value="F:ATP hydrolysis activity"/>
    <property type="evidence" value="ECO:0007669"/>
    <property type="project" value="InterPro"/>
</dbReference>
<dbReference type="EC" id="3.6.4.-" evidence="9"/>
<dbReference type="EMBL" id="JAPRFR010000001">
    <property type="protein sequence ID" value="MCZ0725333.1"/>
    <property type="molecule type" value="Genomic_DNA"/>
</dbReference>
<dbReference type="GO" id="GO:0045910">
    <property type="term" value="P:negative regulation of DNA recombination"/>
    <property type="evidence" value="ECO:0007669"/>
    <property type="project" value="InterPro"/>
</dbReference>
<dbReference type="GO" id="GO:0004519">
    <property type="term" value="F:endonuclease activity"/>
    <property type="evidence" value="ECO:0007669"/>
    <property type="project" value="UniProtKB-UniRule"/>
</dbReference>
<comment type="caution">
    <text evidence="13">The sequence shown here is derived from an EMBL/GenBank/DDBJ whole genome shotgun (WGS) entry which is preliminary data.</text>
</comment>
<dbReference type="SUPFAM" id="SSF48334">
    <property type="entry name" value="DNA repair protein MutS, domain III"/>
    <property type="match status" value="1"/>
</dbReference>
<keyword evidence="10" id="KW-0175">Coiled coil</keyword>
<dbReference type="PROSITE" id="PS50828">
    <property type="entry name" value="SMR"/>
    <property type="match status" value="1"/>
</dbReference>
<dbReference type="Gene3D" id="3.40.50.300">
    <property type="entry name" value="P-loop containing nucleotide triphosphate hydrolases"/>
    <property type="match status" value="1"/>
</dbReference>
<evidence type="ECO:0000256" key="8">
    <source>
        <dbReference type="ARBA" id="ARBA00023125"/>
    </source>
</evidence>
<evidence type="ECO:0000256" key="3">
    <source>
        <dbReference type="ARBA" id="ARBA00022741"/>
    </source>
</evidence>
<dbReference type="PIRSF" id="PIRSF005814">
    <property type="entry name" value="MutS_YshD"/>
    <property type="match status" value="1"/>
</dbReference>
<keyword evidence="8 9" id="KW-0238">DNA-binding</keyword>
<evidence type="ECO:0000256" key="7">
    <source>
        <dbReference type="ARBA" id="ARBA00022884"/>
    </source>
</evidence>
<accession>A0A9X3FM61</accession>
<dbReference type="Pfam" id="PF01713">
    <property type="entry name" value="Smr"/>
    <property type="match status" value="1"/>
</dbReference>
<organism evidence="13 14">
    <name type="scientific">Aerococcus kribbianus</name>
    <dbReference type="NCBI Taxonomy" id="2999064"/>
    <lineage>
        <taxon>Bacteria</taxon>
        <taxon>Bacillati</taxon>
        <taxon>Bacillota</taxon>
        <taxon>Bacilli</taxon>
        <taxon>Lactobacillales</taxon>
        <taxon>Aerococcaceae</taxon>
        <taxon>Aerococcus</taxon>
    </lineage>
</organism>
<dbReference type="PANTHER" id="PTHR48466:SF2">
    <property type="entry name" value="OS10G0509000 PROTEIN"/>
    <property type="match status" value="1"/>
</dbReference>
<evidence type="ECO:0000256" key="9">
    <source>
        <dbReference type="HAMAP-Rule" id="MF_00092"/>
    </source>
</evidence>
<evidence type="ECO:0000256" key="1">
    <source>
        <dbReference type="ARBA" id="ARBA00022722"/>
    </source>
</evidence>
<dbReference type="GO" id="GO:0005524">
    <property type="term" value="F:ATP binding"/>
    <property type="evidence" value="ECO:0007669"/>
    <property type="project" value="UniProtKB-UniRule"/>
</dbReference>
<dbReference type="HAMAP" id="MF_00092">
    <property type="entry name" value="MutS2"/>
    <property type="match status" value="1"/>
</dbReference>
<dbReference type="GO" id="GO:0140664">
    <property type="term" value="F:ATP-dependent DNA damage sensor activity"/>
    <property type="evidence" value="ECO:0007669"/>
    <property type="project" value="InterPro"/>
</dbReference>
<feature type="compositionally biased region" description="Basic and acidic residues" evidence="11">
    <location>
        <begin position="645"/>
        <end position="654"/>
    </location>
</feature>
<dbReference type="InterPro" id="IPR005747">
    <property type="entry name" value="MutS2"/>
</dbReference>
<evidence type="ECO:0000313" key="13">
    <source>
        <dbReference type="EMBL" id="MCZ0725333.1"/>
    </source>
</evidence>
<dbReference type="InterPro" id="IPR027417">
    <property type="entry name" value="P-loop_NTPase"/>
</dbReference>
<proteinExistence type="inferred from homology"/>
<comment type="subunit">
    <text evidence="9">Homodimer. Binds to stalled ribosomes, contacting rRNA.</text>
</comment>
<keyword evidence="3 9" id="KW-0547">Nucleotide-binding</keyword>
<dbReference type="FunFam" id="3.30.1370.110:FF:000004">
    <property type="entry name" value="Endonuclease MutS2"/>
    <property type="match status" value="1"/>
</dbReference>
<dbReference type="InterPro" id="IPR000432">
    <property type="entry name" value="DNA_mismatch_repair_MutS_C"/>
</dbReference>
<evidence type="ECO:0000256" key="5">
    <source>
        <dbReference type="ARBA" id="ARBA00022801"/>
    </source>
</evidence>
<feature type="region of interest" description="Disordered" evidence="11">
    <location>
        <begin position="634"/>
        <end position="654"/>
    </location>
</feature>
<dbReference type="PANTHER" id="PTHR48466">
    <property type="entry name" value="OS10G0509000 PROTEIN-RELATED"/>
    <property type="match status" value="1"/>
</dbReference>
<dbReference type="GO" id="GO:0006298">
    <property type="term" value="P:mismatch repair"/>
    <property type="evidence" value="ECO:0007669"/>
    <property type="project" value="InterPro"/>
</dbReference>
<protein>
    <recommendedName>
        <fullName evidence="9">Endonuclease MutS2</fullName>
        <ecNumber evidence="9">3.1.-.-</ecNumber>
    </recommendedName>
    <alternativeName>
        <fullName evidence="9">Ribosome-associated protein quality control-upstream factor</fullName>
        <shortName evidence="9">RQC-upstream factor</shortName>
        <shortName evidence="9">RqcU</shortName>
        <ecNumber evidence="9">3.6.4.-</ecNumber>
    </alternativeName>
</protein>
<dbReference type="SMART" id="SM00533">
    <property type="entry name" value="MUTSd"/>
    <property type="match status" value="1"/>
</dbReference>
<dbReference type="InterPro" id="IPR036063">
    <property type="entry name" value="Smr_dom_sf"/>
</dbReference>
<dbReference type="GO" id="GO:0019843">
    <property type="term" value="F:rRNA binding"/>
    <property type="evidence" value="ECO:0007669"/>
    <property type="project" value="UniProtKB-UniRule"/>
</dbReference>
<dbReference type="Pfam" id="PF00488">
    <property type="entry name" value="MutS_V"/>
    <property type="match status" value="1"/>
</dbReference>
<dbReference type="SUPFAM" id="SSF160443">
    <property type="entry name" value="SMR domain-like"/>
    <property type="match status" value="1"/>
</dbReference>
<dbReference type="Pfam" id="PF20297">
    <property type="entry name" value="MSSS"/>
    <property type="match status" value="1"/>
</dbReference>
<dbReference type="InterPro" id="IPR046893">
    <property type="entry name" value="MSSS"/>
</dbReference>
<evidence type="ECO:0000313" key="14">
    <source>
        <dbReference type="Proteomes" id="UP001146670"/>
    </source>
</evidence>
<gene>
    <name evidence="9" type="primary">mutS2</name>
    <name evidence="9" type="synonym">rqcU</name>
    <name evidence="13" type="ORF">OW157_01980</name>
</gene>
<keyword evidence="7 9" id="KW-0694">RNA-binding</keyword>
<dbReference type="SUPFAM" id="SSF52540">
    <property type="entry name" value="P-loop containing nucleoside triphosphate hydrolases"/>
    <property type="match status" value="1"/>
</dbReference>
<keyword evidence="4 9" id="KW-0255">Endonuclease</keyword>
<keyword evidence="5 9" id="KW-0378">Hydrolase</keyword>
<dbReference type="RefSeq" id="WP_268751656.1">
    <property type="nucleotide sequence ID" value="NZ_JAPRFQ010000001.1"/>
</dbReference>
<reference evidence="13" key="1">
    <citation type="submission" date="2022-12" db="EMBL/GenBank/DDBJ databases">
        <title>Description and comparative metabolic analysis of Aerococcus sp. nov., isolated from the feces of a pig.</title>
        <authorList>
            <person name="Chang Y.-H."/>
        </authorList>
    </citation>
    <scope>NUCLEOTIDE SEQUENCE</scope>
    <source>
        <strain evidence="13">YH-aer222</strain>
    </source>
</reference>
<dbReference type="GO" id="GO:0043023">
    <property type="term" value="F:ribosomal large subunit binding"/>
    <property type="evidence" value="ECO:0007669"/>
    <property type="project" value="UniProtKB-UniRule"/>
</dbReference>
<dbReference type="NCBIfam" id="TIGR01069">
    <property type="entry name" value="mutS2"/>
    <property type="match status" value="1"/>
</dbReference>
<keyword evidence="1 9" id="KW-0540">Nuclease</keyword>
<feature type="binding site" evidence="9">
    <location>
        <begin position="334"/>
        <end position="341"/>
    </location>
    <ligand>
        <name>ATP</name>
        <dbReference type="ChEBI" id="CHEBI:30616"/>
    </ligand>
</feature>
<dbReference type="Proteomes" id="UP001146670">
    <property type="component" value="Unassembled WGS sequence"/>
</dbReference>
<dbReference type="FunFam" id="3.40.50.300:FF:000830">
    <property type="entry name" value="Endonuclease MutS2"/>
    <property type="match status" value="1"/>
</dbReference>